<dbReference type="Gene3D" id="2.60.40.420">
    <property type="entry name" value="Cupredoxins - blue copper proteins"/>
    <property type="match status" value="1"/>
</dbReference>
<dbReference type="InterPro" id="IPR009056">
    <property type="entry name" value="Cyt_c-like_dom"/>
</dbReference>
<dbReference type="PROSITE" id="PS51007">
    <property type="entry name" value="CYTC"/>
    <property type="match status" value="1"/>
</dbReference>
<evidence type="ECO:0000256" key="14">
    <source>
        <dbReference type="ARBA" id="ARBA00023136"/>
    </source>
</evidence>
<evidence type="ECO:0000256" key="17">
    <source>
        <dbReference type="PROSITE-ProRule" id="PRU00433"/>
    </source>
</evidence>
<evidence type="ECO:0000256" key="18">
    <source>
        <dbReference type="RuleBase" id="RU000456"/>
    </source>
</evidence>
<evidence type="ECO:0000256" key="20">
    <source>
        <dbReference type="SAM" id="Phobius"/>
    </source>
</evidence>
<reference evidence="25" key="1">
    <citation type="journal article" date="2019" name="Int. J. Syst. Evol. Microbiol.">
        <title>The Global Catalogue of Microorganisms (GCM) 10K type strain sequencing project: providing services to taxonomists for standard genome sequencing and annotation.</title>
        <authorList>
            <consortium name="The Broad Institute Genomics Platform"/>
            <consortium name="The Broad Institute Genome Sequencing Center for Infectious Disease"/>
            <person name="Wu L."/>
            <person name="Ma J."/>
        </authorList>
    </citation>
    <scope>NUCLEOTIDE SEQUENCE [LARGE SCALE GENOMIC DNA]</scope>
    <source>
        <strain evidence="25">KCTC 23701</strain>
    </source>
</reference>
<evidence type="ECO:0000256" key="1">
    <source>
        <dbReference type="ARBA" id="ARBA00004141"/>
    </source>
</evidence>
<keyword evidence="10 18" id="KW-0249">Electron transport</keyword>
<dbReference type="SUPFAM" id="SSF81464">
    <property type="entry name" value="Cytochrome c oxidase subunit II-like, transmembrane region"/>
    <property type="match status" value="1"/>
</dbReference>
<dbReference type="SUPFAM" id="SSF49503">
    <property type="entry name" value="Cupredoxins"/>
    <property type="match status" value="1"/>
</dbReference>
<evidence type="ECO:0000256" key="9">
    <source>
        <dbReference type="ARBA" id="ARBA00022967"/>
    </source>
</evidence>
<keyword evidence="4 18" id="KW-0813">Transport</keyword>
<dbReference type="Gene3D" id="1.10.760.10">
    <property type="entry name" value="Cytochrome c-like domain"/>
    <property type="match status" value="1"/>
</dbReference>
<comment type="catalytic activity">
    <reaction evidence="16 19">
        <text>4 Fe(II)-[cytochrome c] + O2 + 8 H(+)(in) = 4 Fe(III)-[cytochrome c] + 2 H2O + 4 H(+)(out)</text>
        <dbReference type="Rhea" id="RHEA:11436"/>
        <dbReference type="Rhea" id="RHEA-COMP:10350"/>
        <dbReference type="Rhea" id="RHEA-COMP:14399"/>
        <dbReference type="ChEBI" id="CHEBI:15377"/>
        <dbReference type="ChEBI" id="CHEBI:15378"/>
        <dbReference type="ChEBI" id="CHEBI:15379"/>
        <dbReference type="ChEBI" id="CHEBI:29033"/>
        <dbReference type="ChEBI" id="CHEBI:29034"/>
        <dbReference type="EC" id="7.1.1.9"/>
    </reaction>
</comment>
<feature type="domain" description="Cytochrome oxidase subunit II transmembrane region profile" evidence="22">
    <location>
        <begin position="20"/>
        <end position="115"/>
    </location>
</feature>
<keyword evidence="11 20" id="KW-1133">Transmembrane helix</keyword>
<evidence type="ECO:0000259" key="21">
    <source>
        <dbReference type="PROSITE" id="PS50857"/>
    </source>
</evidence>
<accession>A0ABQ3H552</accession>
<keyword evidence="13 19" id="KW-0186">Copper</keyword>
<dbReference type="InterPro" id="IPR036257">
    <property type="entry name" value="Cyt_c_oxidase_su2_TM_sf"/>
</dbReference>
<dbReference type="PROSITE" id="PS00078">
    <property type="entry name" value="COX2"/>
    <property type="match status" value="1"/>
</dbReference>
<evidence type="ECO:0000313" key="25">
    <source>
        <dbReference type="Proteomes" id="UP000604737"/>
    </source>
</evidence>
<dbReference type="EC" id="7.1.1.9" evidence="19"/>
<evidence type="ECO:0000256" key="2">
    <source>
        <dbReference type="ARBA" id="ARBA00004459"/>
    </source>
</evidence>
<feature type="transmembrane region" description="Helical" evidence="20">
    <location>
        <begin position="45"/>
        <end position="66"/>
    </location>
</feature>
<evidence type="ECO:0000259" key="22">
    <source>
        <dbReference type="PROSITE" id="PS50999"/>
    </source>
</evidence>
<evidence type="ECO:0000256" key="5">
    <source>
        <dbReference type="ARBA" id="ARBA00022617"/>
    </source>
</evidence>
<comment type="similarity">
    <text evidence="3 18">Belongs to the cytochrome c oxidase subunit 2 family.</text>
</comment>
<dbReference type="InterPro" id="IPR001505">
    <property type="entry name" value="Copper_CuA"/>
</dbReference>
<keyword evidence="14 20" id="KW-0472">Membrane</keyword>
<dbReference type="NCBIfam" id="TIGR02866">
    <property type="entry name" value="CoxB"/>
    <property type="match status" value="1"/>
</dbReference>
<evidence type="ECO:0000256" key="19">
    <source>
        <dbReference type="RuleBase" id="RU004024"/>
    </source>
</evidence>
<dbReference type="PANTHER" id="PTHR22888">
    <property type="entry name" value="CYTOCHROME C OXIDASE, SUBUNIT II"/>
    <property type="match status" value="1"/>
</dbReference>
<evidence type="ECO:0000313" key="24">
    <source>
        <dbReference type="EMBL" id="GHD68082.1"/>
    </source>
</evidence>
<evidence type="ECO:0000256" key="12">
    <source>
        <dbReference type="ARBA" id="ARBA00023004"/>
    </source>
</evidence>
<sequence length="366" mass="40665">MRAMRTLAALACSLVLRGVEASDSRISFQTPQTLIAQDIVDLHTWIMVIIIVIFVAVFGVMFYAVFRHRKSLGHKARPFHENTTVEVLWTVIPALILAVMAWPAAKVVLAQKDSRGATITIKATGYQWFWGYDYVDYGFGYKSKLATPRKQIDNTQDKDPHYLLEVDEPLVVPVGQKVRILTTSNDVIHSWAMPAFGVKQDAIPGFIRDTWFKAEREGTFRGQCSELCGQDHGFMPIVVKVVSAAQFQDYVSHKQAQAKANADDPNKIWAMADLVARGQKVYEANCQACHQASGMGSGPFPALVNSKIATGPVQGHLHIVLHGKNAMPAWQGLSDTEIAAVITYERNHFNHVGDLLQPKDVKLARK</sequence>
<gene>
    <name evidence="24" type="ORF">GCM10007350_32730</name>
</gene>
<keyword evidence="9" id="KW-1278">Translocase</keyword>
<keyword evidence="8 17" id="KW-0479">Metal-binding</keyword>
<dbReference type="Pfam" id="PF00116">
    <property type="entry name" value="COX2"/>
    <property type="match status" value="1"/>
</dbReference>
<organism evidence="24 25">
    <name type="scientific">Jeongeupia chitinilytica</name>
    <dbReference type="NCBI Taxonomy" id="1041641"/>
    <lineage>
        <taxon>Bacteria</taxon>
        <taxon>Pseudomonadati</taxon>
        <taxon>Pseudomonadota</taxon>
        <taxon>Betaproteobacteria</taxon>
        <taxon>Neisseriales</taxon>
        <taxon>Chitinibacteraceae</taxon>
        <taxon>Jeongeupia</taxon>
    </lineage>
</organism>
<dbReference type="Pfam" id="PF13442">
    <property type="entry name" value="Cytochrome_CBB3"/>
    <property type="match status" value="1"/>
</dbReference>
<dbReference type="PROSITE" id="PS50857">
    <property type="entry name" value="COX2_CUA"/>
    <property type="match status" value="1"/>
</dbReference>
<dbReference type="InterPro" id="IPR011759">
    <property type="entry name" value="Cyt_c_oxidase_su2_TM_dom"/>
</dbReference>
<dbReference type="PROSITE" id="PS50999">
    <property type="entry name" value="COX2_TM"/>
    <property type="match status" value="1"/>
</dbReference>
<dbReference type="RefSeq" id="WP_229797635.1">
    <property type="nucleotide sequence ID" value="NZ_BMYO01000009.1"/>
</dbReference>
<dbReference type="EMBL" id="BMYO01000009">
    <property type="protein sequence ID" value="GHD68082.1"/>
    <property type="molecule type" value="Genomic_DNA"/>
</dbReference>
<dbReference type="InterPro" id="IPR036909">
    <property type="entry name" value="Cyt_c-like_dom_sf"/>
</dbReference>
<evidence type="ECO:0000256" key="11">
    <source>
        <dbReference type="ARBA" id="ARBA00022989"/>
    </source>
</evidence>
<comment type="cofactor">
    <cofactor evidence="19">
        <name>Cu cation</name>
        <dbReference type="ChEBI" id="CHEBI:23378"/>
    </cofactor>
    <text evidence="19">Binds a copper A center.</text>
</comment>
<comment type="function">
    <text evidence="15 19">Subunits I and II form the functional core of the enzyme complex. Electrons originating in cytochrome c are transferred via heme a and Cu(A) to the binuclear center formed by heme a3 and Cu(B).</text>
</comment>
<dbReference type="PANTHER" id="PTHR22888:SF9">
    <property type="entry name" value="CYTOCHROME C OXIDASE SUBUNIT 2"/>
    <property type="match status" value="1"/>
</dbReference>
<dbReference type="PRINTS" id="PR01166">
    <property type="entry name" value="CYCOXIDASEII"/>
</dbReference>
<keyword evidence="7 18" id="KW-0812">Transmembrane</keyword>
<dbReference type="InterPro" id="IPR014222">
    <property type="entry name" value="Cyt_c_oxidase_su2"/>
</dbReference>
<comment type="caution">
    <text evidence="24">The sequence shown here is derived from an EMBL/GenBank/DDBJ whole genome shotgun (WGS) entry which is preliminary data.</text>
</comment>
<comment type="subcellular location">
    <subcellularLocation>
        <location evidence="18">Cell membrane</location>
        <topology evidence="18">Multi-pass membrane protein</topology>
    </subcellularLocation>
    <subcellularLocation>
        <location evidence="2">Cell outer membrane</location>
        <topology evidence="2">Lipid-anchor</topology>
    </subcellularLocation>
    <subcellularLocation>
        <location evidence="1">Membrane</location>
        <topology evidence="1">Multi-pass membrane protein</topology>
    </subcellularLocation>
</comment>
<dbReference type="Gene3D" id="1.10.287.90">
    <property type="match status" value="1"/>
</dbReference>
<dbReference type="InterPro" id="IPR008972">
    <property type="entry name" value="Cupredoxin"/>
</dbReference>
<evidence type="ECO:0000256" key="13">
    <source>
        <dbReference type="ARBA" id="ARBA00023008"/>
    </source>
</evidence>
<feature type="domain" description="Cytochrome c" evidence="23">
    <location>
        <begin position="273"/>
        <end position="349"/>
    </location>
</feature>
<evidence type="ECO:0000256" key="7">
    <source>
        <dbReference type="ARBA" id="ARBA00022692"/>
    </source>
</evidence>
<protein>
    <recommendedName>
        <fullName evidence="19">Cytochrome c oxidase subunit 2</fullName>
        <ecNumber evidence="19">7.1.1.9</ecNumber>
    </recommendedName>
</protein>
<evidence type="ECO:0000256" key="15">
    <source>
        <dbReference type="ARBA" id="ARBA00024688"/>
    </source>
</evidence>
<evidence type="ECO:0000259" key="23">
    <source>
        <dbReference type="PROSITE" id="PS51007"/>
    </source>
</evidence>
<evidence type="ECO:0000256" key="6">
    <source>
        <dbReference type="ARBA" id="ARBA00022660"/>
    </source>
</evidence>
<keyword evidence="12 17" id="KW-0408">Iron</keyword>
<keyword evidence="6 18" id="KW-0679">Respiratory chain</keyword>
<name>A0ABQ3H552_9NEIS</name>
<evidence type="ECO:0000256" key="4">
    <source>
        <dbReference type="ARBA" id="ARBA00022448"/>
    </source>
</evidence>
<proteinExistence type="inferred from homology"/>
<keyword evidence="5 17" id="KW-0349">Heme</keyword>
<dbReference type="SUPFAM" id="SSF46626">
    <property type="entry name" value="Cytochrome c"/>
    <property type="match status" value="1"/>
</dbReference>
<feature type="domain" description="Cytochrome oxidase subunit II copper A binding" evidence="21">
    <location>
        <begin position="116"/>
        <end position="253"/>
    </location>
</feature>
<dbReference type="InterPro" id="IPR045187">
    <property type="entry name" value="CcO_II"/>
</dbReference>
<evidence type="ECO:0000256" key="16">
    <source>
        <dbReference type="ARBA" id="ARBA00047816"/>
    </source>
</evidence>
<dbReference type="Proteomes" id="UP000604737">
    <property type="component" value="Unassembled WGS sequence"/>
</dbReference>
<feature type="transmembrane region" description="Helical" evidence="20">
    <location>
        <begin position="87"/>
        <end position="105"/>
    </location>
</feature>
<evidence type="ECO:0000256" key="10">
    <source>
        <dbReference type="ARBA" id="ARBA00022982"/>
    </source>
</evidence>
<dbReference type="Pfam" id="PF02790">
    <property type="entry name" value="COX2_TM"/>
    <property type="match status" value="1"/>
</dbReference>
<evidence type="ECO:0000256" key="3">
    <source>
        <dbReference type="ARBA" id="ARBA00007866"/>
    </source>
</evidence>
<keyword evidence="25" id="KW-1185">Reference proteome</keyword>
<dbReference type="InterPro" id="IPR002429">
    <property type="entry name" value="CcO_II-like_C"/>
</dbReference>
<evidence type="ECO:0000256" key="8">
    <source>
        <dbReference type="ARBA" id="ARBA00022723"/>
    </source>
</evidence>